<evidence type="ECO:0000259" key="3">
    <source>
        <dbReference type="Pfam" id="PF01343"/>
    </source>
</evidence>
<comment type="similarity">
    <text evidence="1">Belongs to the peptidase S49 family.</text>
</comment>
<name>A0A926XTN5_9BACT</name>
<dbReference type="AlphaFoldDB" id="A0A926XTN5"/>
<gene>
    <name evidence="4" type="ORF">IC229_05770</name>
</gene>
<dbReference type="InterPro" id="IPR029045">
    <property type="entry name" value="ClpP/crotonase-like_dom_sf"/>
</dbReference>
<comment type="caution">
    <text evidence="4">The sequence shown here is derived from an EMBL/GenBank/DDBJ whole genome shotgun (WGS) entry which is preliminary data.</text>
</comment>
<dbReference type="RefSeq" id="WP_190885985.1">
    <property type="nucleotide sequence ID" value="NZ_JACWZY010000003.1"/>
</dbReference>
<dbReference type="PANTHER" id="PTHR42987:SF4">
    <property type="entry name" value="PROTEASE SOHB-RELATED"/>
    <property type="match status" value="1"/>
</dbReference>
<organism evidence="4 5">
    <name type="scientific">Spirosoma profusum</name>
    <dbReference type="NCBI Taxonomy" id="2771354"/>
    <lineage>
        <taxon>Bacteria</taxon>
        <taxon>Pseudomonadati</taxon>
        <taxon>Bacteroidota</taxon>
        <taxon>Cytophagia</taxon>
        <taxon>Cytophagales</taxon>
        <taxon>Cytophagaceae</taxon>
        <taxon>Spirosoma</taxon>
    </lineage>
</organism>
<dbReference type="SUPFAM" id="SSF52096">
    <property type="entry name" value="ClpP/crotonase"/>
    <property type="match status" value="1"/>
</dbReference>
<dbReference type="InterPro" id="IPR002142">
    <property type="entry name" value="Peptidase_S49"/>
</dbReference>
<evidence type="ECO:0000256" key="1">
    <source>
        <dbReference type="ARBA" id="ARBA00008683"/>
    </source>
</evidence>
<feature type="compositionally biased region" description="Low complexity" evidence="2">
    <location>
        <begin position="471"/>
        <end position="480"/>
    </location>
</feature>
<evidence type="ECO:0000256" key="2">
    <source>
        <dbReference type="SAM" id="MobiDB-lite"/>
    </source>
</evidence>
<dbReference type="EMBL" id="JACWZY010000003">
    <property type="protein sequence ID" value="MBD2700133.1"/>
    <property type="molecule type" value="Genomic_DNA"/>
</dbReference>
<evidence type="ECO:0000313" key="4">
    <source>
        <dbReference type="EMBL" id="MBD2700133.1"/>
    </source>
</evidence>
<dbReference type="PANTHER" id="PTHR42987">
    <property type="entry name" value="PEPTIDASE S49"/>
    <property type="match status" value="1"/>
</dbReference>
<feature type="domain" description="Peptidase S49" evidence="3">
    <location>
        <begin position="155"/>
        <end position="308"/>
    </location>
</feature>
<feature type="compositionally biased region" description="Basic and acidic residues" evidence="2">
    <location>
        <begin position="485"/>
        <end position="494"/>
    </location>
</feature>
<dbReference type="Gene3D" id="3.90.226.10">
    <property type="entry name" value="2-enoyl-CoA Hydratase, Chain A, domain 1"/>
    <property type="match status" value="1"/>
</dbReference>
<feature type="region of interest" description="Disordered" evidence="2">
    <location>
        <begin position="457"/>
        <end position="494"/>
    </location>
</feature>
<dbReference type="GO" id="GO:0008233">
    <property type="term" value="F:peptidase activity"/>
    <property type="evidence" value="ECO:0007669"/>
    <property type="project" value="InterPro"/>
</dbReference>
<reference evidence="4" key="1">
    <citation type="submission" date="2020-09" db="EMBL/GenBank/DDBJ databases">
        <authorList>
            <person name="Kim M.K."/>
        </authorList>
    </citation>
    <scope>NUCLEOTIDE SEQUENCE</scope>
    <source>
        <strain evidence="4">BT702</strain>
    </source>
</reference>
<evidence type="ECO:0000313" key="5">
    <source>
        <dbReference type="Proteomes" id="UP000598820"/>
    </source>
</evidence>
<dbReference type="GO" id="GO:0006508">
    <property type="term" value="P:proteolysis"/>
    <property type="evidence" value="ECO:0007669"/>
    <property type="project" value="InterPro"/>
</dbReference>
<proteinExistence type="inferred from homology"/>
<keyword evidence="5" id="KW-1185">Reference proteome</keyword>
<dbReference type="Proteomes" id="UP000598820">
    <property type="component" value="Unassembled WGS sequence"/>
</dbReference>
<sequence>MNRNFRTLSAFMRSMWLIEPTFAEAHIPFIQSYIAGDFNPKAFQDDEDEENEESGDDRLSRVGYAVSSSASASERSQTRYGLEDPELPDDSIFVLDIRGAIFKESTCCSIGTEEYCQLLNLAYAHEKIIGIVCLIDSPGGQLSGTPTLYDAIRNPQKPTVSVINEGLMASAAYWLACGSDDIYATQKSDQVGSIGVYVQFEDNRERKKQLGITTHTIYSDRSSEKNRPFREALDGNPALLREDLNQAADLFREAVEQGRGARIKPVKKGGPDVFQGGLFYASQAIELGLIDGFGNLDTAVNRVVELHQARQQESPTTPLNGGFAITETPAAVETVAPAAPAPVAATEPEQPAEEITQPVAAIDADPQPTTTQTPTKSMAIFGYVQLAALAAIKGTAAEAVTEEQTNAINAELASGGFNVHVISQADFAEVQNLQAQLTTANGTIAEKDKEIARLGKQPGAFGSTVEKTEETITPTPEAAISETDAELKRLKGNA</sequence>
<accession>A0A926XTN5</accession>
<protein>
    <submittedName>
        <fullName evidence="4">S49 family peptidase</fullName>
    </submittedName>
</protein>
<dbReference type="Pfam" id="PF01343">
    <property type="entry name" value="Peptidase_S49"/>
    <property type="match status" value="1"/>
</dbReference>